<dbReference type="PRINTS" id="PR00035">
    <property type="entry name" value="HTHGNTR"/>
</dbReference>
<dbReference type="GO" id="GO:0003700">
    <property type="term" value="F:DNA-binding transcription factor activity"/>
    <property type="evidence" value="ECO:0007669"/>
    <property type="project" value="InterPro"/>
</dbReference>
<reference evidence="5 6" key="1">
    <citation type="submission" date="2014-09" db="EMBL/GenBank/DDBJ databases">
        <title>Draft genome sequence of Streptomyces natalensis ATCC 27448, producer of the antifungal pimaricin.</title>
        <authorList>
            <person name="Mendes M.V."/>
            <person name="Beites T."/>
            <person name="Pires S."/>
            <person name="Santos C.L."/>
            <person name="Moradas-Ferreira P."/>
        </authorList>
    </citation>
    <scope>NUCLEOTIDE SEQUENCE [LARGE SCALE GENOMIC DNA]</scope>
    <source>
        <strain evidence="5 6">ATCC 27448</strain>
    </source>
</reference>
<evidence type="ECO:0000313" key="6">
    <source>
        <dbReference type="Proteomes" id="UP000032458"/>
    </source>
</evidence>
<dbReference type="SUPFAM" id="SSF46785">
    <property type="entry name" value="Winged helix' DNA-binding domain"/>
    <property type="match status" value="1"/>
</dbReference>
<dbReference type="PATRIC" id="fig|1240678.4.peg.7680"/>
<dbReference type="InterPro" id="IPR050679">
    <property type="entry name" value="Bact_HTH_transcr_reg"/>
</dbReference>
<evidence type="ECO:0000313" key="5">
    <source>
        <dbReference type="EMBL" id="KIZ14490.1"/>
    </source>
</evidence>
<dbReference type="EMBL" id="JRKI01000061">
    <property type="protein sequence ID" value="KIZ14490.1"/>
    <property type="molecule type" value="Genomic_DNA"/>
</dbReference>
<dbReference type="Pfam" id="PF00392">
    <property type="entry name" value="GntR"/>
    <property type="match status" value="1"/>
</dbReference>
<dbReference type="PANTHER" id="PTHR44846">
    <property type="entry name" value="MANNOSYL-D-GLYCERATE TRANSPORT/METABOLISM SYSTEM REPRESSOR MNGR-RELATED"/>
    <property type="match status" value="1"/>
</dbReference>
<dbReference type="SMART" id="SM00345">
    <property type="entry name" value="HTH_GNTR"/>
    <property type="match status" value="1"/>
</dbReference>
<dbReference type="Gene3D" id="1.10.10.10">
    <property type="entry name" value="Winged helix-like DNA-binding domain superfamily/Winged helix DNA-binding domain"/>
    <property type="match status" value="1"/>
</dbReference>
<proteinExistence type="predicted"/>
<keyword evidence="3" id="KW-0804">Transcription</keyword>
<dbReference type="RefSeq" id="WP_030066777.1">
    <property type="nucleotide sequence ID" value="NZ_JRKI01000061.1"/>
</dbReference>
<evidence type="ECO:0000256" key="3">
    <source>
        <dbReference type="ARBA" id="ARBA00023163"/>
    </source>
</evidence>
<name>A0A0D7CF28_9ACTN</name>
<keyword evidence="1" id="KW-0805">Transcription regulation</keyword>
<evidence type="ECO:0000256" key="1">
    <source>
        <dbReference type="ARBA" id="ARBA00023015"/>
    </source>
</evidence>
<dbReference type="GO" id="GO:0003677">
    <property type="term" value="F:DNA binding"/>
    <property type="evidence" value="ECO:0007669"/>
    <property type="project" value="UniProtKB-KW"/>
</dbReference>
<keyword evidence="6" id="KW-1185">Reference proteome</keyword>
<protein>
    <submittedName>
        <fullName evidence="5">GntR family transcriptional regulator</fullName>
    </submittedName>
</protein>
<dbReference type="GO" id="GO:0045892">
    <property type="term" value="P:negative regulation of DNA-templated transcription"/>
    <property type="evidence" value="ECO:0007669"/>
    <property type="project" value="TreeGrafter"/>
</dbReference>
<dbReference type="PANTHER" id="PTHR44846:SF17">
    <property type="entry name" value="GNTR-FAMILY TRANSCRIPTIONAL REGULATOR"/>
    <property type="match status" value="1"/>
</dbReference>
<evidence type="ECO:0000256" key="2">
    <source>
        <dbReference type="ARBA" id="ARBA00023125"/>
    </source>
</evidence>
<dbReference type="Proteomes" id="UP000032458">
    <property type="component" value="Unassembled WGS sequence"/>
</dbReference>
<dbReference type="InterPro" id="IPR036390">
    <property type="entry name" value="WH_DNA-bd_sf"/>
</dbReference>
<sequence length="89" mass="9574">MRVPEFAPQPSQVLYVAVADHVAARIASGDLKVGARLPAERDLAVEYGVSYVTMRRATAVLRERGLIVTVHGRGTFVAESPPAETIEDA</sequence>
<organism evidence="5 6">
    <name type="scientific">Streptomyces natalensis ATCC 27448</name>
    <dbReference type="NCBI Taxonomy" id="1240678"/>
    <lineage>
        <taxon>Bacteria</taxon>
        <taxon>Bacillati</taxon>
        <taxon>Actinomycetota</taxon>
        <taxon>Actinomycetes</taxon>
        <taxon>Kitasatosporales</taxon>
        <taxon>Streptomycetaceae</taxon>
        <taxon>Streptomyces</taxon>
    </lineage>
</organism>
<feature type="domain" description="HTH gntR-type" evidence="4">
    <location>
        <begin position="12"/>
        <end position="80"/>
    </location>
</feature>
<comment type="caution">
    <text evidence="5">The sequence shown here is derived from an EMBL/GenBank/DDBJ whole genome shotgun (WGS) entry which is preliminary data.</text>
</comment>
<dbReference type="AlphaFoldDB" id="A0A0D7CF28"/>
<dbReference type="CDD" id="cd07377">
    <property type="entry name" value="WHTH_GntR"/>
    <property type="match status" value="1"/>
</dbReference>
<dbReference type="PROSITE" id="PS50949">
    <property type="entry name" value="HTH_GNTR"/>
    <property type="match status" value="1"/>
</dbReference>
<keyword evidence="2" id="KW-0238">DNA-binding</keyword>
<evidence type="ECO:0000259" key="4">
    <source>
        <dbReference type="PROSITE" id="PS50949"/>
    </source>
</evidence>
<gene>
    <name evidence="5" type="ORF">SNA_36050</name>
</gene>
<dbReference type="InterPro" id="IPR036388">
    <property type="entry name" value="WH-like_DNA-bd_sf"/>
</dbReference>
<dbReference type="InterPro" id="IPR000524">
    <property type="entry name" value="Tscrpt_reg_HTH_GntR"/>
</dbReference>
<accession>A0A0D7CF28</accession>